<evidence type="ECO:0000256" key="1">
    <source>
        <dbReference type="ARBA" id="ARBA00008950"/>
    </source>
</evidence>
<comment type="caution">
    <text evidence="4">The sequence shown here is derived from an EMBL/GenBank/DDBJ whole genome shotgun (WGS) entry which is preliminary data.</text>
</comment>
<accession>A0A7M3MCL0</accession>
<protein>
    <recommendedName>
        <fullName evidence="2">Phosphoesterase</fullName>
        <ecNumber evidence="2">3.1.4.-</ecNumber>
    </recommendedName>
</protein>
<dbReference type="OrthoDB" id="9785951at2"/>
<evidence type="ECO:0000259" key="3">
    <source>
        <dbReference type="Pfam" id="PF12850"/>
    </source>
</evidence>
<dbReference type="Proteomes" id="UP000448292">
    <property type="component" value="Unassembled WGS sequence"/>
</dbReference>
<reference evidence="4 5" key="1">
    <citation type="submission" date="2018-06" db="EMBL/GenBank/DDBJ databases">
        <title>Complete genome of Desulfovibrio indonesiensis P37SLT.</title>
        <authorList>
            <person name="Crispim J.S."/>
            <person name="Vidigal P.M.P."/>
            <person name="Silva L.C.F."/>
            <person name="Laguardia C.N."/>
            <person name="Araujo L.C."/>
            <person name="Dias R.S."/>
            <person name="Sousa M.P."/>
            <person name="Paula S.O."/>
            <person name="Silva C."/>
        </authorList>
    </citation>
    <scope>NUCLEOTIDE SEQUENCE [LARGE SCALE GENOMIC DNA]</scope>
    <source>
        <strain evidence="4 5">P37SLT</strain>
    </source>
</reference>
<dbReference type="GO" id="GO:0016787">
    <property type="term" value="F:hydrolase activity"/>
    <property type="evidence" value="ECO:0007669"/>
    <property type="project" value="UniProtKB-UniRule"/>
</dbReference>
<dbReference type="InterPro" id="IPR029052">
    <property type="entry name" value="Metallo-depent_PP-like"/>
</dbReference>
<evidence type="ECO:0000256" key="2">
    <source>
        <dbReference type="RuleBase" id="RU362039"/>
    </source>
</evidence>
<dbReference type="InterPro" id="IPR000979">
    <property type="entry name" value="Phosphodiesterase_MJ0936/Vps29"/>
</dbReference>
<dbReference type="RefSeq" id="WP_144303619.1">
    <property type="nucleotide sequence ID" value="NZ_QMIE01000012.1"/>
</dbReference>
<keyword evidence="5" id="KW-1185">Reference proteome</keyword>
<dbReference type="GO" id="GO:0046872">
    <property type="term" value="F:metal ion binding"/>
    <property type="evidence" value="ECO:0007669"/>
    <property type="project" value="UniProtKB-KW"/>
</dbReference>
<comment type="similarity">
    <text evidence="1 2">Belongs to the metallophosphoesterase superfamily. YfcE family.</text>
</comment>
<feature type="domain" description="Calcineurin-like phosphoesterase" evidence="3">
    <location>
        <begin position="1"/>
        <end position="150"/>
    </location>
</feature>
<dbReference type="EC" id="3.1.4.-" evidence="2"/>
<dbReference type="InterPro" id="IPR024654">
    <property type="entry name" value="Calcineurin-like_PHP_lpxH"/>
</dbReference>
<dbReference type="Gene3D" id="3.60.21.10">
    <property type="match status" value="1"/>
</dbReference>
<dbReference type="SUPFAM" id="SSF56300">
    <property type="entry name" value="Metallo-dependent phosphatases"/>
    <property type="match status" value="1"/>
</dbReference>
<sequence length="164" mass="18018">MLLAVLSDTHLDHPDARFSAIYDRYLAPADILLHCGDIVSPSMLHHLMMHPDLKAVGGNMDYWGVREMLTDTVSFEAEGFVVGAVHGWGSGHGLAEKVAAAFGQEYDLVCFGHTHVYQHSEIDGIHVVNPGSVTQPRKGPPSIAYVYLEKDEPIRVEVIPLDSM</sequence>
<dbReference type="AlphaFoldDB" id="A0A7M3MCL0"/>
<comment type="cofactor">
    <cofactor evidence="2">
        <name>a divalent metal cation</name>
        <dbReference type="ChEBI" id="CHEBI:60240"/>
    </cofactor>
</comment>
<keyword evidence="2" id="KW-0479">Metal-binding</keyword>
<dbReference type="NCBIfam" id="TIGR00040">
    <property type="entry name" value="yfcE"/>
    <property type="match status" value="1"/>
</dbReference>
<name>A0A7M3MCL0_9BACT</name>
<proteinExistence type="inferred from homology"/>
<dbReference type="Pfam" id="PF12850">
    <property type="entry name" value="Metallophos_2"/>
    <property type="match status" value="1"/>
</dbReference>
<gene>
    <name evidence="4" type="ORF">DPQ33_12795</name>
</gene>
<evidence type="ECO:0000313" key="5">
    <source>
        <dbReference type="Proteomes" id="UP000448292"/>
    </source>
</evidence>
<evidence type="ECO:0000313" key="4">
    <source>
        <dbReference type="EMBL" id="TVM16194.1"/>
    </source>
</evidence>
<organism evidence="4 5">
    <name type="scientific">Oceanidesulfovibrio indonesiensis</name>
    <dbReference type="NCBI Taxonomy" id="54767"/>
    <lineage>
        <taxon>Bacteria</taxon>
        <taxon>Pseudomonadati</taxon>
        <taxon>Thermodesulfobacteriota</taxon>
        <taxon>Desulfovibrionia</taxon>
        <taxon>Desulfovibrionales</taxon>
        <taxon>Desulfovibrionaceae</taxon>
        <taxon>Oceanidesulfovibrio</taxon>
    </lineage>
</organism>
<dbReference type="PANTHER" id="PTHR11124">
    <property type="entry name" value="VACUOLAR SORTING PROTEIN VPS29"/>
    <property type="match status" value="1"/>
</dbReference>
<dbReference type="EMBL" id="QMIE01000012">
    <property type="protein sequence ID" value="TVM16194.1"/>
    <property type="molecule type" value="Genomic_DNA"/>
</dbReference>